<comment type="caution">
    <text evidence="4">The sequence shown here is derived from an EMBL/GenBank/DDBJ whole genome shotgun (WGS) entry which is preliminary data.</text>
</comment>
<evidence type="ECO:0000259" key="2">
    <source>
        <dbReference type="Pfam" id="PF02481"/>
    </source>
</evidence>
<dbReference type="PANTHER" id="PTHR43022">
    <property type="entry name" value="PROTEIN SMF"/>
    <property type="match status" value="1"/>
</dbReference>
<dbReference type="NCBIfam" id="TIGR00732">
    <property type="entry name" value="dprA"/>
    <property type="match status" value="1"/>
</dbReference>
<evidence type="ECO:0000313" key="4">
    <source>
        <dbReference type="EMBL" id="MFA9476745.1"/>
    </source>
</evidence>
<dbReference type="InterPro" id="IPR057666">
    <property type="entry name" value="DrpA_SLOG"/>
</dbReference>
<gene>
    <name evidence="4" type="primary">dprA</name>
    <name evidence="4" type="ORF">ACERK3_00425</name>
</gene>
<evidence type="ECO:0000256" key="1">
    <source>
        <dbReference type="ARBA" id="ARBA00006525"/>
    </source>
</evidence>
<evidence type="ECO:0000313" key="5">
    <source>
        <dbReference type="Proteomes" id="UP001575105"/>
    </source>
</evidence>
<protein>
    <submittedName>
        <fullName evidence="4">DNA-processing protein DprA</fullName>
    </submittedName>
</protein>
<dbReference type="EMBL" id="JBGUBD010000001">
    <property type="protein sequence ID" value="MFA9476745.1"/>
    <property type="molecule type" value="Genomic_DNA"/>
</dbReference>
<comment type="similarity">
    <text evidence="1">Belongs to the DprA/Smf family.</text>
</comment>
<reference evidence="4 5" key="1">
    <citation type="submission" date="2024-08" db="EMBL/GenBank/DDBJ databases">
        <title>Whole-genome sequencing of halo(alkali)philic microorganisms from hypersaline lakes.</title>
        <authorList>
            <person name="Sorokin D.Y."/>
            <person name="Merkel A.Y."/>
            <person name="Messina E."/>
            <person name="Yakimov M."/>
        </authorList>
    </citation>
    <scope>NUCLEOTIDE SEQUENCE [LARGE SCALE GENOMIC DNA]</scope>
    <source>
        <strain evidence="4 5">AB-hyl4</strain>
    </source>
</reference>
<dbReference type="RefSeq" id="WP_425343673.1">
    <property type="nucleotide sequence ID" value="NZ_JBGUBD010000001.1"/>
</dbReference>
<sequence length="397" mass="41859">MPDAPRRALLTLLLTPGFGPTRVNRCIEAFGSAEAALGVTADKLARVQGIGPGKTSSKLAAALADTLAGDAVDRELEQVDKAGVALLGINDASYPRLLKHIPDPPPLLWVRGRLRDDDALALGVVGSRRCTHYGREQAERLSYQCAEAGLCIVSGGAYGIDAASHRGALRAKGRTIAVLGSGLAKPYPKEHIDLFAEIVASDGEHGAVISEFPTQTPPTAENFPRRNRIVSGLSLGVLVVEAARRSGALITARLCVEEHGRELLVLPGRVDSPASEGCHKMIREGWATLVTNAADILDGLGEAGQLIKANLNDEDAPSESDASADATADNNGSLFERNLTDTQTSIVKVLAEPCSLDQVAAHTGLPVQTIQADLTMLEIRGAIQRRGGLFVRRASNS</sequence>
<dbReference type="Pfam" id="PF17782">
    <property type="entry name" value="WHD_DprA"/>
    <property type="match status" value="1"/>
</dbReference>
<dbReference type="InterPro" id="IPR003488">
    <property type="entry name" value="DprA"/>
</dbReference>
<dbReference type="SUPFAM" id="SSF102405">
    <property type="entry name" value="MCP/YpsA-like"/>
    <property type="match status" value="1"/>
</dbReference>
<accession>A0ABV4TZG9</accession>
<dbReference type="Gene3D" id="1.10.10.10">
    <property type="entry name" value="Winged helix-like DNA-binding domain superfamily/Winged helix DNA-binding domain"/>
    <property type="match status" value="1"/>
</dbReference>
<dbReference type="InterPro" id="IPR041614">
    <property type="entry name" value="DprA_WH"/>
</dbReference>
<dbReference type="Proteomes" id="UP001575105">
    <property type="component" value="Unassembled WGS sequence"/>
</dbReference>
<dbReference type="InterPro" id="IPR010994">
    <property type="entry name" value="RuvA_2-like"/>
</dbReference>
<dbReference type="Pfam" id="PF02481">
    <property type="entry name" value="DNA_processg_A"/>
    <property type="match status" value="1"/>
</dbReference>
<keyword evidence="5" id="KW-1185">Reference proteome</keyword>
<dbReference type="InterPro" id="IPR036388">
    <property type="entry name" value="WH-like_DNA-bd_sf"/>
</dbReference>
<organism evidence="4 5">
    <name type="scientific">Natronomicrosphaera hydrolytica</name>
    <dbReference type="NCBI Taxonomy" id="3242702"/>
    <lineage>
        <taxon>Bacteria</taxon>
        <taxon>Pseudomonadati</taxon>
        <taxon>Planctomycetota</taxon>
        <taxon>Phycisphaerae</taxon>
        <taxon>Phycisphaerales</taxon>
        <taxon>Phycisphaeraceae</taxon>
        <taxon>Natronomicrosphaera</taxon>
    </lineage>
</organism>
<dbReference type="Gene3D" id="3.40.50.450">
    <property type="match status" value="1"/>
</dbReference>
<feature type="domain" description="Smf/DprA SLOG" evidence="2">
    <location>
        <begin position="87"/>
        <end position="299"/>
    </location>
</feature>
<dbReference type="PANTHER" id="PTHR43022:SF1">
    <property type="entry name" value="PROTEIN SMF"/>
    <property type="match status" value="1"/>
</dbReference>
<dbReference type="SUPFAM" id="SSF47781">
    <property type="entry name" value="RuvA domain 2-like"/>
    <property type="match status" value="1"/>
</dbReference>
<proteinExistence type="inferred from homology"/>
<evidence type="ECO:0000259" key="3">
    <source>
        <dbReference type="Pfam" id="PF17782"/>
    </source>
</evidence>
<feature type="domain" description="DprA winged helix" evidence="3">
    <location>
        <begin position="339"/>
        <end position="388"/>
    </location>
</feature>
<name>A0ABV4TZG9_9BACT</name>